<dbReference type="OrthoDB" id="9806359at2"/>
<evidence type="ECO:0000256" key="2">
    <source>
        <dbReference type="ARBA" id="ARBA00012387"/>
    </source>
</evidence>
<sequence length="368" mass="41943">MNNGIIKSVKKAKGGKSMKNCALIMAGGKGERFWPYSTDEKPKQFLNLFNEKTMIQLTVERLKSIIPIENTFVVTGQIYVDLVKEQLPTLPEENIIIEPAGRNTAPCIALSAFYIKEKLGDVNLAVLPADHLVEDVKNFQKALTNAFEFINKNKNAIVTLGIKPDRPETGYGYIKYQSKDNLNINESVLKVERFVEKPSLEVAKKYLSEGNYLWNAGIFVWNTGTILENTKKFLPNTYNILEEIFKYSGKEYLKILGELYPKVDKISVDYGIMEHAKDIYVIPSEFGWDDVGSWTSVERHSKKDENGNVINENTYYFDSKANIVKSKKITILNDVENLVVIETDDYLIISSKESIQKIREIKNKISKK</sequence>
<protein>
    <recommendedName>
        <fullName evidence="2">mannose-1-phosphate guanylyltransferase</fullName>
        <ecNumber evidence="2">2.7.7.13</ecNumber>
    </recommendedName>
</protein>
<keyword evidence="6" id="KW-0342">GTP-binding</keyword>
<evidence type="ECO:0000256" key="5">
    <source>
        <dbReference type="ARBA" id="ARBA00022741"/>
    </source>
</evidence>
<name>B7IGZ1_THEAB</name>
<reference evidence="9 10" key="1">
    <citation type="journal article" date="2009" name="J. Bacteriol.">
        <title>The genome of Thermosipho africanus TCF52B: lateral genetic connections to the Firmicutes and Archaea.</title>
        <authorList>
            <person name="Nesboe C.L."/>
            <person name="Bapteste E."/>
            <person name="Curtis B."/>
            <person name="Dahle H."/>
            <person name="Lopez P."/>
            <person name="Macleod D."/>
            <person name="Dlutek M."/>
            <person name="Bowman S."/>
            <person name="Zhaxybayeva O."/>
            <person name="Birkeland N.-K."/>
            <person name="Doolittle W.F."/>
        </authorList>
    </citation>
    <scope>NUCLEOTIDE SEQUENCE [LARGE SCALE GENOMIC DNA]</scope>
    <source>
        <strain evidence="9 10">TCF52B</strain>
    </source>
</reference>
<evidence type="ECO:0000256" key="7">
    <source>
        <dbReference type="ARBA" id="ARBA00047343"/>
    </source>
</evidence>
<dbReference type="InterPro" id="IPR051161">
    <property type="entry name" value="Mannose-6P_isomerase_type2"/>
</dbReference>
<feature type="domain" description="Nucleotidyl transferase" evidence="8">
    <location>
        <begin position="22"/>
        <end position="305"/>
    </location>
</feature>
<keyword evidence="5" id="KW-0547">Nucleotide-binding</keyword>
<evidence type="ECO:0000256" key="6">
    <source>
        <dbReference type="ARBA" id="ARBA00023134"/>
    </source>
</evidence>
<dbReference type="InterPro" id="IPR029044">
    <property type="entry name" value="Nucleotide-diphossugar_trans"/>
</dbReference>
<evidence type="ECO:0000256" key="3">
    <source>
        <dbReference type="ARBA" id="ARBA00022679"/>
    </source>
</evidence>
<dbReference type="Proteomes" id="UP000002453">
    <property type="component" value="Chromosome"/>
</dbReference>
<comment type="similarity">
    <text evidence="1">Belongs to the mannose-6-phosphate isomerase type 2 family.</text>
</comment>
<proteinExistence type="inferred from homology"/>
<dbReference type="SUPFAM" id="SSF53448">
    <property type="entry name" value="Nucleotide-diphospho-sugar transferases"/>
    <property type="match status" value="1"/>
</dbReference>
<dbReference type="EC" id="2.7.7.13" evidence="2"/>
<dbReference type="SUPFAM" id="SSF159283">
    <property type="entry name" value="Guanosine diphospho-D-mannose pyrophosphorylase/mannose-6-phosphate isomerase linker domain"/>
    <property type="match status" value="1"/>
</dbReference>
<dbReference type="PANTHER" id="PTHR46390:SF1">
    <property type="entry name" value="MANNOSE-1-PHOSPHATE GUANYLYLTRANSFERASE"/>
    <property type="match status" value="1"/>
</dbReference>
<dbReference type="HOGENOM" id="CLU_035527_0_1_0"/>
<dbReference type="Pfam" id="PF00483">
    <property type="entry name" value="NTP_transferase"/>
    <property type="match status" value="1"/>
</dbReference>
<dbReference type="InterPro" id="IPR005835">
    <property type="entry name" value="NTP_transferase_dom"/>
</dbReference>
<dbReference type="EMBL" id="CP001185">
    <property type="protein sequence ID" value="ACJ75355.1"/>
    <property type="molecule type" value="Genomic_DNA"/>
</dbReference>
<organism evidence="9 10">
    <name type="scientific">Thermosipho africanus (strain TCF52B)</name>
    <dbReference type="NCBI Taxonomy" id="484019"/>
    <lineage>
        <taxon>Bacteria</taxon>
        <taxon>Thermotogati</taxon>
        <taxon>Thermotogota</taxon>
        <taxon>Thermotogae</taxon>
        <taxon>Thermotogales</taxon>
        <taxon>Fervidobacteriaceae</taxon>
        <taxon>Thermosipho</taxon>
    </lineage>
</organism>
<keyword evidence="10" id="KW-1185">Reference proteome</keyword>
<dbReference type="GO" id="GO:0005525">
    <property type="term" value="F:GTP binding"/>
    <property type="evidence" value="ECO:0007669"/>
    <property type="project" value="UniProtKB-KW"/>
</dbReference>
<dbReference type="STRING" id="484019.THA_896"/>
<evidence type="ECO:0000313" key="9">
    <source>
        <dbReference type="EMBL" id="ACJ75355.1"/>
    </source>
</evidence>
<dbReference type="AlphaFoldDB" id="B7IGZ1"/>
<dbReference type="CDD" id="cd02509">
    <property type="entry name" value="GDP-M1P_Guanylyltransferase"/>
    <property type="match status" value="1"/>
</dbReference>
<dbReference type="KEGG" id="taf:THA_896"/>
<dbReference type="InterPro" id="IPR049577">
    <property type="entry name" value="GMPP_N"/>
</dbReference>
<dbReference type="GO" id="GO:0009298">
    <property type="term" value="P:GDP-mannose biosynthetic process"/>
    <property type="evidence" value="ECO:0007669"/>
    <property type="project" value="TreeGrafter"/>
</dbReference>
<evidence type="ECO:0000256" key="1">
    <source>
        <dbReference type="ARBA" id="ARBA00006115"/>
    </source>
</evidence>
<comment type="catalytic activity">
    <reaction evidence="7">
        <text>alpha-D-mannose 1-phosphate + GTP + H(+) = GDP-alpha-D-mannose + diphosphate</text>
        <dbReference type="Rhea" id="RHEA:15229"/>
        <dbReference type="ChEBI" id="CHEBI:15378"/>
        <dbReference type="ChEBI" id="CHEBI:33019"/>
        <dbReference type="ChEBI" id="CHEBI:37565"/>
        <dbReference type="ChEBI" id="CHEBI:57527"/>
        <dbReference type="ChEBI" id="CHEBI:58409"/>
        <dbReference type="EC" id="2.7.7.13"/>
    </reaction>
</comment>
<dbReference type="Gene3D" id="3.90.550.10">
    <property type="entry name" value="Spore Coat Polysaccharide Biosynthesis Protein SpsA, Chain A"/>
    <property type="match status" value="1"/>
</dbReference>
<dbReference type="eggNOG" id="COG0836">
    <property type="taxonomic scope" value="Bacteria"/>
</dbReference>
<evidence type="ECO:0000313" key="10">
    <source>
        <dbReference type="Proteomes" id="UP000002453"/>
    </source>
</evidence>
<evidence type="ECO:0000256" key="4">
    <source>
        <dbReference type="ARBA" id="ARBA00022695"/>
    </source>
</evidence>
<gene>
    <name evidence="9" type="primary">manC</name>
    <name evidence="9" type="ordered locus">THA_896</name>
</gene>
<keyword evidence="3 9" id="KW-0808">Transferase</keyword>
<dbReference type="RefSeq" id="WP_012579869.1">
    <property type="nucleotide sequence ID" value="NC_011653.1"/>
</dbReference>
<evidence type="ECO:0000259" key="8">
    <source>
        <dbReference type="Pfam" id="PF00483"/>
    </source>
</evidence>
<dbReference type="FunFam" id="3.90.550.10:FF:000046">
    <property type="entry name" value="Mannose-1-phosphate guanylyltransferase (GDP)"/>
    <property type="match status" value="1"/>
</dbReference>
<keyword evidence="4 9" id="KW-0548">Nucleotidyltransferase</keyword>
<dbReference type="PANTHER" id="PTHR46390">
    <property type="entry name" value="MANNOSE-1-PHOSPHATE GUANYLYLTRANSFERASE"/>
    <property type="match status" value="1"/>
</dbReference>
<dbReference type="GO" id="GO:0004475">
    <property type="term" value="F:mannose-1-phosphate guanylyltransferase (GTP) activity"/>
    <property type="evidence" value="ECO:0007669"/>
    <property type="project" value="UniProtKB-EC"/>
</dbReference>
<accession>B7IGZ1</accession>